<protein>
    <submittedName>
        <fullName evidence="2">Uncharacterized protein</fullName>
    </submittedName>
</protein>
<reference evidence="3" key="2">
    <citation type="submission" date="2019-10" db="EMBL/GenBank/DDBJ databases">
        <title>A de novo genome assembly of a pear dwarfing rootstock.</title>
        <authorList>
            <person name="Wang F."/>
            <person name="Wang J."/>
            <person name="Li S."/>
            <person name="Zhang Y."/>
            <person name="Fang M."/>
            <person name="Ma L."/>
            <person name="Zhao Y."/>
            <person name="Jiang S."/>
        </authorList>
    </citation>
    <scope>NUCLEOTIDE SEQUENCE [LARGE SCALE GENOMIC DNA]</scope>
</reference>
<dbReference type="PANTHER" id="PTHR47165">
    <property type="entry name" value="OS03G0429900 PROTEIN"/>
    <property type="match status" value="1"/>
</dbReference>
<proteinExistence type="predicted"/>
<sequence length="372" mass="42342">METIEVTPIAKLRPYTKAEKIKIRNNAVEASASDIDYELVASKIDSGSCYEIMNFRTINIREQYKVVPYETQVIFTGTSLFKKLFFLLDFNMLYPRLNRDDILTGNINTCINQRIVQKCEIHIENIRKEELFVTLWANIVEAFCSLSIQKLSLPIIVVFTSLKVKIYLENIVLNSTGSSLFFIDPDIPKVNSYKSMYKVNLILEDNTNEISALIIGKGGEKLFGMPCKDLVMNQRLIDQQQLPNEFLRLIGQKKIFHLRFGNRKNSFNSSDVLVYNVSNDTAIEPITPQILPRVVTVSSTTVLSLTSPPETSEESHKRKRESVRKALFTGNEQSEAEEISEVDPKEFDEISIKLLKKKSPPVSAKTDSPSKN</sequence>
<dbReference type="Gene3D" id="2.40.50.140">
    <property type="entry name" value="Nucleic acid-binding proteins"/>
    <property type="match status" value="1"/>
</dbReference>
<dbReference type="SUPFAM" id="SSF50249">
    <property type="entry name" value="Nucleic acid-binding proteins"/>
    <property type="match status" value="2"/>
</dbReference>
<gene>
    <name evidence="2" type="ORF">D8674_011774</name>
</gene>
<dbReference type="OrthoDB" id="1752136at2759"/>
<dbReference type="Proteomes" id="UP000327157">
    <property type="component" value="Chromosome 14"/>
</dbReference>
<evidence type="ECO:0000313" key="2">
    <source>
        <dbReference type="EMBL" id="KAB2608606.1"/>
    </source>
</evidence>
<dbReference type="AlphaFoldDB" id="A0A5N5FZS7"/>
<keyword evidence="3" id="KW-1185">Reference proteome</keyword>
<dbReference type="InterPro" id="IPR012340">
    <property type="entry name" value="NA-bd_OB-fold"/>
</dbReference>
<evidence type="ECO:0000313" key="3">
    <source>
        <dbReference type="Proteomes" id="UP000327157"/>
    </source>
</evidence>
<reference evidence="2 3" key="3">
    <citation type="submission" date="2019-11" db="EMBL/GenBank/DDBJ databases">
        <title>A de novo genome assembly of a pear dwarfing rootstock.</title>
        <authorList>
            <person name="Wang F."/>
            <person name="Wang J."/>
            <person name="Li S."/>
            <person name="Zhang Y."/>
            <person name="Fang M."/>
            <person name="Ma L."/>
            <person name="Zhao Y."/>
            <person name="Jiang S."/>
        </authorList>
    </citation>
    <scope>NUCLEOTIDE SEQUENCE [LARGE SCALE GENOMIC DNA]</scope>
    <source>
        <strain evidence="2">S2</strain>
        <tissue evidence="2">Leaf</tissue>
    </source>
</reference>
<reference evidence="2 3" key="1">
    <citation type="submission" date="2019-09" db="EMBL/GenBank/DDBJ databases">
        <authorList>
            <person name="Ou C."/>
        </authorList>
    </citation>
    <scope>NUCLEOTIDE SEQUENCE [LARGE SCALE GENOMIC DNA]</scope>
    <source>
        <strain evidence="2">S2</strain>
        <tissue evidence="2">Leaf</tissue>
    </source>
</reference>
<organism evidence="2 3">
    <name type="scientific">Pyrus ussuriensis x Pyrus communis</name>
    <dbReference type="NCBI Taxonomy" id="2448454"/>
    <lineage>
        <taxon>Eukaryota</taxon>
        <taxon>Viridiplantae</taxon>
        <taxon>Streptophyta</taxon>
        <taxon>Embryophyta</taxon>
        <taxon>Tracheophyta</taxon>
        <taxon>Spermatophyta</taxon>
        <taxon>Magnoliopsida</taxon>
        <taxon>eudicotyledons</taxon>
        <taxon>Gunneridae</taxon>
        <taxon>Pentapetalae</taxon>
        <taxon>rosids</taxon>
        <taxon>fabids</taxon>
        <taxon>Rosales</taxon>
        <taxon>Rosaceae</taxon>
        <taxon>Amygdaloideae</taxon>
        <taxon>Maleae</taxon>
        <taxon>Pyrus</taxon>
    </lineage>
</organism>
<feature type="region of interest" description="Disordered" evidence="1">
    <location>
        <begin position="303"/>
        <end position="342"/>
    </location>
</feature>
<comment type="caution">
    <text evidence="2">The sequence shown here is derived from an EMBL/GenBank/DDBJ whole genome shotgun (WGS) entry which is preliminary data.</text>
</comment>
<evidence type="ECO:0000256" key="1">
    <source>
        <dbReference type="SAM" id="MobiDB-lite"/>
    </source>
</evidence>
<dbReference type="PANTHER" id="PTHR47165:SF4">
    <property type="entry name" value="OS03G0429900 PROTEIN"/>
    <property type="match status" value="1"/>
</dbReference>
<accession>A0A5N5FZS7</accession>
<name>A0A5N5FZS7_9ROSA</name>
<dbReference type="EMBL" id="SMOL01000553">
    <property type="protein sequence ID" value="KAB2608606.1"/>
    <property type="molecule type" value="Genomic_DNA"/>
</dbReference>